<keyword evidence="3" id="KW-1185">Reference proteome</keyword>
<comment type="caution">
    <text evidence="2">The sequence shown here is derived from an EMBL/GenBank/DDBJ whole genome shotgun (WGS) entry which is preliminary data.</text>
</comment>
<dbReference type="AlphaFoldDB" id="A0A0M8KBN9"/>
<dbReference type="InterPro" id="IPR006076">
    <property type="entry name" value="FAD-dep_OxRdtase"/>
</dbReference>
<sequence length="390" mass="41775">MSVSYWQRRRAQRLDADYVVVGAGIVGAYAAMCLAETGADVVLTDARHPAAGASGRNAGFLLSGLVAYYHDAIAQYGHATARAAWQLSVETRERAFALAEAFGVEHARCGSLLLAVRDEEAQALEQAARAMQADGFAAEFTPRDPLGRGFVAALHKPDDGVIDPVALVQALVAHGGAQGVFDNEVWALEAHAGGVLVRGARYEIHARGALLALNAYAPLLVPELWAVVRPVRAQMFVSAPLPERILDTAGYANDGYEYFRQSADGRFLMGGGRRRFKAEEVGWEDRTTPQVQAVLADFLQRYFPEVAHAPVEQRWSGTMGFTPDGLPVVGRVPSIPNAVFAVGFNGHGMGLGLKTAERAVAHLLHNAPLEWLDVNRLSGTTPTKAQGASA</sequence>
<dbReference type="Proteomes" id="UP000037784">
    <property type="component" value="Unassembled WGS sequence"/>
</dbReference>
<name>A0A0M8KBN9_9CHLR</name>
<reference evidence="3" key="2">
    <citation type="submission" date="2015-08" db="EMBL/GenBank/DDBJ databases">
        <title>Draft Genome Sequence of a Heterotrophic Facultative Anaerobic Bacterium Ardenticatena maritima Strain 110S.</title>
        <authorList>
            <person name="Kawaichi S."/>
            <person name="Yoshida T."/>
            <person name="Sako Y."/>
            <person name="Nakamura R."/>
        </authorList>
    </citation>
    <scope>NUCLEOTIDE SEQUENCE [LARGE SCALE GENOMIC DNA]</scope>
    <source>
        <strain evidence="3">110S</strain>
    </source>
</reference>
<evidence type="ECO:0000313" key="2">
    <source>
        <dbReference type="EMBL" id="GAP64459.1"/>
    </source>
</evidence>
<dbReference type="Gene3D" id="3.50.50.60">
    <property type="entry name" value="FAD/NAD(P)-binding domain"/>
    <property type="match status" value="1"/>
</dbReference>
<dbReference type="Gene3D" id="3.30.9.10">
    <property type="entry name" value="D-Amino Acid Oxidase, subunit A, domain 2"/>
    <property type="match status" value="1"/>
</dbReference>
<dbReference type="InParanoid" id="A0A0M8KBN9"/>
<dbReference type="InterPro" id="IPR036188">
    <property type="entry name" value="FAD/NAD-bd_sf"/>
</dbReference>
<gene>
    <name evidence="2" type="ORF">ARMA_2882</name>
</gene>
<dbReference type="GO" id="GO:0005737">
    <property type="term" value="C:cytoplasm"/>
    <property type="evidence" value="ECO:0007669"/>
    <property type="project" value="TreeGrafter"/>
</dbReference>
<dbReference type="SUPFAM" id="SSF51905">
    <property type="entry name" value="FAD/NAD(P)-binding domain"/>
    <property type="match status" value="1"/>
</dbReference>
<dbReference type="SUPFAM" id="SSF54373">
    <property type="entry name" value="FAD-linked reductases, C-terminal domain"/>
    <property type="match status" value="1"/>
</dbReference>
<dbReference type="PANTHER" id="PTHR13847">
    <property type="entry name" value="SARCOSINE DEHYDROGENASE-RELATED"/>
    <property type="match status" value="1"/>
</dbReference>
<accession>A0A0M8KBN9</accession>
<organism evidence="2 3">
    <name type="scientific">Ardenticatena maritima</name>
    <dbReference type="NCBI Taxonomy" id="872965"/>
    <lineage>
        <taxon>Bacteria</taxon>
        <taxon>Bacillati</taxon>
        <taxon>Chloroflexota</taxon>
        <taxon>Ardenticatenia</taxon>
        <taxon>Ardenticatenales</taxon>
        <taxon>Ardenticatenaceae</taxon>
        <taxon>Ardenticatena</taxon>
    </lineage>
</organism>
<proteinExistence type="predicted"/>
<reference evidence="2 3" key="1">
    <citation type="journal article" date="2015" name="Genome Announc.">
        <title>Draft Genome Sequence of a Heterotrophic Facultative Anaerobic Thermophilic Bacterium, Ardenticatena maritima Strain 110ST.</title>
        <authorList>
            <person name="Kawaichi S."/>
            <person name="Yoshida T."/>
            <person name="Sako Y."/>
            <person name="Nakamura R."/>
        </authorList>
    </citation>
    <scope>NUCLEOTIDE SEQUENCE [LARGE SCALE GENOMIC DNA]</scope>
    <source>
        <strain evidence="2 3">110S</strain>
    </source>
</reference>
<dbReference type="Pfam" id="PF01266">
    <property type="entry name" value="DAO"/>
    <property type="match status" value="1"/>
</dbReference>
<evidence type="ECO:0000259" key="1">
    <source>
        <dbReference type="Pfam" id="PF01266"/>
    </source>
</evidence>
<dbReference type="EMBL" id="BBZA01000265">
    <property type="protein sequence ID" value="GAP64459.1"/>
    <property type="molecule type" value="Genomic_DNA"/>
</dbReference>
<dbReference type="OrthoDB" id="9806452at2"/>
<protein>
    <recommendedName>
        <fullName evidence="1">FAD dependent oxidoreductase domain-containing protein</fullName>
    </recommendedName>
</protein>
<evidence type="ECO:0000313" key="3">
    <source>
        <dbReference type="Proteomes" id="UP000037784"/>
    </source>
</evidence>
<feature type="domain" description="FAD dependent oxidoreductase" evidence="1">
    <location>
        <begin position="17"/>
        <end position="357"/>
    </location>
</feature>
<dbReference type="RefSeq" id="WP_054494135.1">
    <property type="nucleotide sequence ID" value="NZ_BBZA01000265.1"/>
</dbReference>